<evidence type="ECO:0000313" key="3">
    <source>
        <dbReference type="EMBL" id="JAQ01862.1"/>
    </source>
</evidence>
<dbReference type="AlphaFoldDB" id="A0A146KSA8"/>
<feature type="compositionally biased region" description="Acidic residues" evidence="1">
    <location>
        <begin position="254"/>
        <end position="263"/>
    </location>
</feature>
<feature type="non-terminal residue" evidence="2">
    <location>
        <position position="1"/>
    </location>
</feature>
<dbReference type="EMBL" id="GDHC01020799">
    <property type="protein sequence ID" value="JAP97829.1"/>
    <property type="molecule type" value="Transcribed_RNA"/>
</dbReference>
<evidence type="ECO:0000256" key="1">
    <source>
        <dbReference type="SAM" id="MobiDB-lite"/>
    </source>
</evidence>
<name>A0A146KSA8_LYGHE</name>
<proteinExistence type="predicted"/>
<evidence type="ECO:0000313" key="2">
    <source>
        <dbReference type="EMBL" id="JAP97829.1"/>
    </source>
</evidence>
<sequence>THTYTHNNNNRVKRVFVELRGVECLANLLLEPLQEFETTKYLSVDTEQDIELYLRVLIQLMEIPAYCTEDTKIDERYRTACVQSHLMDTLITLFLFCIDADYHSSQICECVLHVLYLLLRDVLPPLSTAASLPTHSHIRPACTSAVGGRSEKRPWFLGSAPILKHSIVPGNQPRFARNVYEDVADQFNRDSKLLEKVTGSSGVIISHYPPLSTSTLVILRSLTQPLTDFFCTPLGSSGANAADGEGASGHLDTETADGDLSGDSDIDGDDCRHNLVVVGASDACATQVDGKRTAANFLSIFTSGILHLLERWEFQSVESNTPHTLTRQLFHFFYIVACALQYYR</sequence>
<reference evidence="2" key="1">
    <citation type="journal article" date="2016" name="Gigascience">
        <title>De novo construction of an expanded transcriptome assembly for the western tarnished plant bug, Lygus hesperus.</title>
        <authorList>
            <person name="Tassone E.E."/>
            <person name="Geib S.M."/>
            <person name="Hall B."/>
            <person name="Fabrick J.A."/>
            <person name="Brent C.S."/>
            <person name="Hull J.J."/>
        </authorList>
    </citation>
    <scope>NUCLEOTIDE SEQUENCE</scope>
</reference>
<dbReference type="EMBL" id="GDHC01016767">
    <property type="protein sequence ID" value="JAQ01862.1"/>
    <property type="molecule type" value="Transcribed_RNA"/>
</dbReference>
<organism evidence="2">
    <name type="scientific">Lygus hesperus</name>
    <name type="common">Western plant bug</name>
    <dbReference type="NCBI Taxonomy" id="30085"/>
    <lineage>
        <taxon>Eukaryota</taxon>
        <taxon>Metazoa</taxon>
        <taxon>Ecdysozoa</taxon>
        <taxon>Arthropoda</taxon>
        <taxon>Hexapoda</taxon>
        <taxon>Insecta</taxon>
        <taxon>Pterygota</taxon>
        <taxon>Neoptera</taxon>
        <taxon>Paraneoptera</taxon>
        <taxon>Hemiptera</taxon>
        <taxon>Heteroptera</taxon>
        <taxon>Panheteroptera</taxon>
        <taxon>Cimicomorpha</taxon>
        <taxon>Miridae</taxon>
        <taxon>Mirini</taxon>
        <taxon>Lygus</taxon>
    </lineage>
</organism>
<gene>
    <name evidence="3" type="ORF">g.39561</name>
    <name evidence="2" type="ORF">g.39587</name>
</gene>
<protein>
    <submittedName>
        <fullName evidence="2">Uncharacterized protein</fullName>
    </submittedName>
</protein>
<feature type="region of interest" description="Disordered" evidence="1">
    <location>
        <begin position="242"/>
        <end position="263"/>
    </location>
</feature>
<accession>A0A146KSA8</accession>